<dbReference type="GO" id="GO:0003677">
    <property type="term" value="F:DNA binding"/>
    <property type="evidence" value="ECO:0007669"/>
    <property type="project" value="InterPro"/>
</dbReference>
<dbReference type="Pfam" id="PF13413">
    <property type="entry name" value="HTH_25"/>
    <property type="match status" value="1"/>
</dbReference>
<dbReference type="PANTHER" id="PTHR34475">
    <property type="match status" value="1"/>
</dbReference>
<dbReference type="Gene3D" id="1.10.260.40">
    <property type="entry name" value="lambda repressor-like DNA-binding domains"/>
    <property type="match status" value="1"/>
</dbReference>
<proteinExistence type="predicted"/>
<accession>E0XRL0</accession>
<dbReference type="InterPro" id="IPR025194">
    <property type="entry name" value="RodZ-like_C"/>
</dbReference>
<organism evidence="2">
    <name type="scientific">uncultured alpha proteobacterium HF0010_30A23</name>
    <dbReference type="NCBI Taxonomy" id="710802"/>
    <lineage>
        <taxon>Bacteria</taxon>
        <taxon>Pseudomonadati</taxon>
        <taxon>Pseudomonadota</taxon>
        <taxon>Alphaproteobacteria</taxon>
        <taxon>environmental samples</taxon>
    </lineage>
</organism>
<protein>
    <recommendedName>
        <fullName evidence="1">Cytoskeleton protein RodZ-like C-terminal domain-containing protein</fullName>
    </recommendedName>
</protein>
<evidence type="ECO:0000313" key="2">
    <source>
        <dbReference type="EMBL" id="ADI17051.1"/>
    </source>
</evidence>
<dbReference type="SUPFAM" id="SSF47413">
    <property type="entry name" value="lambda repressor-like DNA-binding domains"/>
    <property type="match status" value="1"/>
</dbReference>
<dbReference type="AlphaFoldDB" id="E0XRL0"/>
<sequence>MRKLGFSLDYWDRQGTATTDIHVTVNEAAEAPVRFAYDPYEWNEYPLAAILKAYREAYGLDLPEVSEHLRIRPHYLSMLEDGRYDELPARPYAIGFVRSYAKYLGLPVEDMVQRFREEIDDLQAPPMPQQLAMAQSTPRNDTTVSRFVFALLAVVGLLSSWTLWTVVSTDDRNVATATLGDENAVVADTFLYGVTATDPEARRVLEMEGREMPVQPVGRVVPDGQEVVVVRDDNTGTANQRYSAPVGDTVFGVPIPQVREAALAPARDDDPEIDTTTRYRLVAVDLVWVQVRDFQDNIIASRMLQRDDELSITHQDGLRLFTVSPRNLEIFVGDEMAEPEVPDRNQPVIWPLNREYLLPFSDPDAQAIAIY</sequence>
<reference evidence="2" key="1">
    <citation type="journal article" date="2011" name="Environ. Microbiol.">
        <title>Time-series analyses of Monterey Bay coastal microbial picoplankton using a 'genome proxy' microarray.</title>
        <authorList>
            <person name="Rich V.I."/>
            <person name="Pham V.D."/>
            <person name="Eppley J."/>
            <person name="Shi Y."/>
            <person name="DeLong E.F."/>
        </authorList>
    </citation>
    <scope>NUCLEOTIDE SEQUENCE</scope>
</reference>
<dbReference type="InterPro" id="IPR050400">
    <property type="entry name" value="Bact_Cytoskel_RodZ"/>
</dbReference>
<dbReference type="InterPro" id="IPR010982">
    <property type="entry name" value="Lambda_DNA-bd_dom_sf"/>
</dbReference>
<feature type="domain" description="Cytoskeleton protein RodZ-like C-terminal" evidence="1">
    <location>
        <begin position="280"/>
        <end position="345"/>
    </location>
</feature>
<dbReference type="EMBL" id="GU474853">
    <property type="protein sequence ID" value="ADI17051.1"/>
    <property type="molecule type" value="Genomic_DNA"/>
</dbReference>
<dbReference type="Pfam" id="PF13464">
    <property type="entry name" value="RodZ_C"/>
    <property type="match status" value="1"/>
</dbReference>
<evidence type="ECO:0000259" key="1">
    <source>
        <dbReference type="Pfam" id="PF13464"/>
    </source>
</evidence>
<dbReference type="InterPro" id="IPR001387">
    <property type="entry name" value="Cro/C1-type_HTH"/>
</dbReference>
<name>E0XRL0_9PROT</name>
<dbReference type="PANTHER" id="PTHR34475:SF1">
    <property type="entry name" value="CYTOSKELETON PROTEIN RODZ"/>
    <property type="match status" value="1"/>
</dbReference>
<dbReference type="CDD" id="cd00093">
    <property type="entry name" value="HTH_XRE"/>
    <property type="match status" value="1"/>
</dbReference>